<feature type="transmembrane region" description="Helical" evidence="4">
    <location>
        <begin position="1116"/>
        <end position="1133"/>
    </location>
</feature>
<evidence type="ECO:0000256" key="1">
    <source>
        <dbReference type="ARBA" id="ARBA00004141"/>
    </source>
</evidence>
<dbReference type="Proteomes" id="UP000018050">
    <property type="component" value="Unassembled WGS sequence"/>
</dbReference>
<comment type="similarity">
    <text evidence="2">Belongs to the MscS (TC 1.A.23) family.</text>
</comment>
<keyword evidence="4" id="KW-1133">Transmembrane helix</keyword>
<reference evidence="6" key="2">
    <citation type="submission" date="2013-10" db="EMBL/GenBank/DDBJ databases">
        <authorList>
            <person name="Aslett M."/>
        </authorList>
    </citation>
    <scope>NUCLEOTIDE SEQUENCE</scope>
    <source>
        <strain evidence="6">Houghton</strain>
    </source>
</reference>
<feature type="compositionally biased region" description="Low complexity" evidence="3">
    <location>
        <begin position="635"/>
        <end position="644"/>
    </location>
</feature>
<sequence>MSASGSQTAGAYNVDGVPHFPEPVPADRVPQVIAAAESVPVPCLVLPLSMNAIETPSSGGPGGGPTTGGPRPFGRHFAGGIFPNLTNITKPPAFSYSFRNAEMNVRFYGGGQEGEEKDENSESDEEQGEQSSKCVSASKDFLSAVFPNTYPLFWLALPFAVCAVLAAASFGNNTHAEEEGLVVFARENRFNAAANDPDTQTTFVKHMSTRDLTFQGVVVLIFISLINTAAWLGCMLARAVFLTIIVNIGLYQKQSVSSLLTTVDPELVYFLWSVGMYIFWQKNVRPAKCQGALSLVIILLAARRLVQSVMIFYFELGFMASMSGQVVKYLTKYAALRKLNTKWAAYHLCRDTISQASCDGTSQDDEDRMDGAGGLRCPELRRGRSTISVTSRASRFSRHPSLRVPTRALPSLVLDKPELPPPPCSAEVGKANISRCKHIGLPSQLTRSSIERCKHSRIHHWLLLQYVAVFPPAVFLQGQRIELDSKAKAREVSERLFYALAKDASELAATEQQVCRDSPSSLKPKGAPFLNEFPPSHRQQQNEQERSVTWLGSPELQKVVTIDPTEEVSRPTATAAAAAARTAVTSTVATNSAAATAATATPQGATNSAGASAPLPNNSTASTDPAGEGECNTRVNSSSPPSVSLQASLHGDSSSEGEGLCPQSEASASVSEAASVGSAHNDRLRRSGKRIAEILGSSAASSAAPASLAAPAGSNGSSSRIRGSRKSPVPECTEQAEGAQGDTTANRSAEVSDTRVANVEAARRLNTQHISTLTSFNIAIRAPSLDRENSESPQASDLGRTFEEDTQQGVPLPPESTGAAEASTRPIARFASGQLAQCPQDLGASASASLGSRDRERRRTVDKKPKEDVEMASRAPISQPPVQTAAHRVNSATAVEGDSGVNELWRMSCPSAPPHQRSFSLESGPSFSSSSPDEDSMKEDRCTETRQPSKGDSEAGGPQDDRPKVTSEILGAVNTTSSSFFDDYSVSCFFSKTSPSASDFHFAAASTCSGDRAGHTGASRRLLDPSSAGEEEYFPVRRRRRSVKRNVPEYFTRSFVEMFLKEDEVEEFMKLVDLAGHGKINQPMFKRAVVSIYKMRKALLKSLTSQASICKTVRRMISVVLWVATLVAMLLVFGVNLNTVLVSGAASISALVVALSYIYQNFITAVIFVAFTNPYNVGDRVRIDNGEAMYVRNIHTYTTEFVTIHSKPIVYSNSVLFGRQLTNESRATNATFSMPMRLDIRTQLQSLRFLEAGMRRAIAARPMDFVKDSFSIYITDVQPGRWMDITVWLSAVEGWGNAPKVLRLRTDMYLVLQRLCLRFGISYQEPLLPVQLNASPPATASAAATAISNTPAQQTVAPLHHFHSSTSHGAAAEDAYGAFLNSESWEQFDGHYRDIPQRKSGMPLQDLRCEPSEFGELVPPGPFPGASRGVSGGQVKRRRPNSAHNTSPVSCSKASTTTCNSWRQEEKYGTRWRFEETSRCHHGFHKAGHVFASTSSMASARYIAPSNCKDTETETETEMETEIERRQYSWAADEPLQSCLNGHSCVAFPPVKEGAAAEGWQPHPMPPYLPKQVNTAVQGNALPRRRRRVSMLQEGLAASR</sequence>
<feature type="compositionally biased region" description="Low complexity" evidence="3">
    <location>
        <begin position="698"/>
        <end position="721"/>
    </location>
</feature>
<feature type="domain" description="EF-hand" evidence="5">
    <location>
        <begin position="1060"/>
        <end position="1095"/>
    </location>
</feature>
<feature type="region of interest" description="Disordered" evidence="3">
    <location>
        <begin position="515"/>
        <end position="552"/>
    </location>
</feature>
<feature type="compositionally biased region" description="Polar residues" evidence="3">
    <location>
        <begin position="602"/>
        <end position="623"/>
    </location>
</feature>
<feature type="region of interest" description="Disordered" evidence="3">
    <location>
        <begin position="597"/>
        <end position="684"/>
    </location>
</feature>
<dbReference type="GO" id="GO:0008381">
    <property type="term" value="F:mechanosensitive monoatomic ion channel activity"/>
    <property type="evidence" value="ECO:0007669"/>
    <property type="project" value="TreeGrafter"/>
</dbReference>
<reference evidence="6" key="1">
    <citation type="submission" date="2013-10" db="EMBL/GenBank/DDBJ databases">
        <title>Genomic analysis of the causative agents of coccidiosis in chickens.</title>
        <authorList>
            <person name="Reid A.J."/>
            <person name="Blake D."/>
            <person name="Billington K."/>
            <person name="Browne H."/>
            <person name="Dunn M."/>
            <person name="Hung S."/>
            <person name="Kawahara F."/>
            <person name="Miranda-Saavedra D."/>
            <person name="Mourier T."/>
            <person name="Nagra H."/>
            <person name="Otto T.D."/>
            <person name="Rawlings N."/>
            <person name="Sanchez A."/>
            <person name="Sanders M."/>
            <person name="Subramaniam C."/>
            <person name="Tay Y."/>
            <person name="Dear P."/>
            <person name="Doerig C."/>
            <person name="Gruber A."/>
            <person name="Parkinson J."/>
            <person name="Shirley M."/>
            <person name="Wan K.L."/>
            <person name="Berriman M."/>
            <person name="Tomley F."/>
            <person name="Pain A."/>
        </authorList>
    </citation>
    <scope>NUCLEOTIDE SEQUENCE</scope>
    <source>
        <strain evidence="6">Houghton</strain>
    </source>
</reference>
<gene>
    <name evidence="6" type="ORF">EAH_00002730</name>
</gene>
<dbReference type="Pfam" id="PF00924">
    <property type="entry name" value="MS_channel_2nd"/>
    <property type="match status" value="1"/>
</dbReference>
<accession>U6GLG8</accession>
<proteinExistence type="inferred from homology"/>
<feature type="compositionally biased region" description="Low complexity" evidence="3">
    <location>
        <begin position="664"/>
        <end position="679"/>
    </location>
</feature>
<keyword evidence="7" id="KW-1185">Reference proteome</keyword>
<feature type="compositionally biased region" description="Low complexity" evidence="3">
    <location>
        <begin position="918"/>
        <end position="931"/>
    </location>
</feature>
<feature type="region of interest" description="Disordered" evidence="3">
    <location>
        <begin position="784"/>
        <end position="822"/>
    </location>
</feature>
<dbReference type="InterPro" id="IPR010920">
    <property type="entry name" value="LSM_dom_sf"/>
</dbReference>
<dbReference type="PANTHER" id="PTHR31618:SF1">
    <property type="entry name" value="EF-HAND DOMAIN-CONTAINING PROTEIN"/>
    <property type="match status" value="1"/>
</dbReference>
<comment type="subcellular location">
    <subcellularLocation>
        <location evidence="1">Membrane</location>
        <topology evidence="1">Multi-pass membrane protein</topology>
    </subcellularLocation>
</comment>
<dbReference type="GO" id="GO:0006820">
    <property type="term" value="P:monoatomic anion transport"/>
    <property type="evidence" value="ECO:0007669"/>
    <property type="project" value="TreeGrafter"/>
</dbReference>
<dbReference type="EMBL" id="HG671211">
    <property type="protein sequence ID" value="CDI80437.1"/>
    <property type="molecule type" value="Genomic_DNA"/>
</dbReference>
<dbReference type="GO" id="GO:0005886">
    <property type="term" value="C:plasma membrane"/>
    <property type="evidence" value="ECO:0007669"/>
    <property type="project" value="TreeGrafter"/>
</dbReference>
<dbReference type="OMA" id="GRWMDIT"/>
<dbReference type="RefSeq" id="XP_013249606.1">
    <property type="nucleotide sequence ID" value="XM_013394152.1"/>
</dbReference>
<organism evidence="6 7">
    <name type="scientific">Eimeria acervulina</name>
    <name type="common">Coccidian parasite</name>
    <dbReference type="NCBI Taxonomy" id="5801"/>
    <lineage>
        <taxon>Eukaryota</taxon>
        <taxon>Sar</taxon>
        <taxon>Alveolata</taxon>
        <taxon>Apicomplexa</taxon>
        <taxon>Conoidasida</taxon>
        <taxon>Coccidia</taxon>
        <taxon>Eucoccidiorida</taxon>
        <taxon>Eimeriorina</taxon>
        <taxon>Eimeriidae</taxon>
        <taxon>Eimeria</taxon>
    </lineage>
</organism>
<evidence type="ECO:0000256" key="4">
    <source>
        <dbReference type="SAM" id="Phobius"/>
    </source>
</evidence>
<feature type="compositionally biased region" description="Polar residues" evidence="3">
    <location>
        <begin position="741"/>
        <end position="751"/>
    </location>
</feature>
<feature type="compositionally biased region" description="Polar residues" evidence="3">
    <location>
        <begin position="645"/>
        <end position="656"/>
    </location>
</feature>
<name>U6GLG8_EIMAC</name>
<feature type="transmembrane region" description="Helical" evidence="4">
    <location>
        <begin position="292"/>
        <end position="314"/>
    </location>
</feature>
<feature type="compositionally biased region" description="Polar residues" evidence="3">
    <location>
        <begin position="1442"/>
        <end position="1455"/>
    </location>
</feature>
<feature type="transmembrane region" description="Helical" evidence="4">
    <location>
        <begin position="217"/>
        <end position="250"/>
    </location>
</feature>
<dbReference type="GO" id="GO:0005509">
    <property type="term" value="F:calcium ion binding"/>
    <property type="evidence" value="ECO:0007669"/>
    <property type="project" value="InterPro"/>
</dbReference>
<evidence type="ECO:0000256" key="3">
    <source>
        <dbReference type="SAM" id="MobiDB-lite"/>
    </source>
</evidence>
<dbReference type="InterPro" id="IPR016688">
    <property type="entry name" value="MscS-like_plants/fungi"/>
</dbReference>
<feature type="compositionally biased region" description="Basic and acidic residues" evidence="3">
    <location>
        <begin position="852"/>
        <end position="871"/>
    </location>
</feature>
<dbReference type="InterPro" id="IPR002048">
    <property type="entry name" value="EF_hand_dom"/>
</dbReference>
<feature type="region of interest" description="Disordered" evidence="3">
    <location>
        <begin position="905"/>
        <end position="964"/>
    </location>
</feature>
<feature type="transmembrane region" description="Helical" evidence="4">
    <location>
        <begin position="1140"/>
        <end position="1159"/>
    </location>
</feature>
<keyword evidence="4" id="KW-0472">Membrane</keyword>
<dbReference type="VEuPathDB" id="ToxoDB:EAH_00002730"/>
<evidence type="ECO:0000256" key="2">
    <source>
        <dbReference type="ARBA" id="ARBA00008017"/>
    </source>
</evidence>
<feature type="transmembrane region" description="Helical" evidence="4">
    <location>
        <begin position="152"/>
        <end position="171"/>
    </location>
</feature>
<dbReference type="PROSITE" id="PS50222">
    <property type="entry name" value="EF_HAND_2"/>
    <property type="match status" value="1"/>
</dbReference>
<feature type="region of interest" description="Disordered" evidence="3">
    <location>
        <begin position="110"/>
        <end position="132"/>
    </location>
</feature>
<feature type="compositionally biased region" description="Basic and acidic residues" evidence="3">
    <location>
        <begin position="938"/>
        <end position="964"/>
    </location>
</feature>
<keyword evidence="4" id="KW-0812">Transmembrane</keyword>
<dbReference type="InterPro" id="IPR006685">
    <property type="entry name" value="MscS_channel_2nd"/>
</dbReference>
<evidence type="ECO:0000259" key="5">
    <source>
        <dbReference type="PROSITE" id="PS50222"/>
    </source>
</evidence>
<feature type="compositionally biased region" description="Acidic residues" evidence="3">
    <location>
        <begin position="113"/>
        <end position="128"/>
    </location>
</feature>
<dbReference type="OrthoDB" id="544685at2759"/>
<feature type="region of interest" description="Disordered" evidence="3">
    <location>
        <begin position="698"/>
        <end position="752"/>
    </location>
</feature>
<evidence type="ECO:0000313" key="7">
    <source>
        <dbReference type="Proteomes" id="UP000018050"/>
    </source>
</evidence>
<dbReference type="GeneID" id="25268343"/>
<feature type="region of interest" description="Disordered" evidence="3">
    <location>
        <begin position="1413"/>
        <end position="1455"/>
    </location>
</feature>
<protein>
    <recommendedName>
        <fullName evidence="5">EF-hand domain-containing protein</fullName>
    </recommendedName>
</protein>
<dbReference type="PANTHER" id="PTHR31618">
    <property type="entry name" value="MECHANOSENSITIVE ION CHANNEL PROTEIN 5"/>
    <property type="match status" value="1"/>
</dbReference>
<feature type="region of interest" description="Disordered" evidence="3">
    <location>
        <begin position="844"/>
        <end position="889"/>
    </location>
</feature>
<dbReference type="SUPFAM" id="SSF50182">
    <property type="entry name" value="Sm-like ribonucleoproteins"/>
    <property type="match status" value="1"/>
</dbReference>
<evidence type="ECO:0000313" key="6">
    <source>
        <dbReference type="EMBL" id="CDI80437.1"/>
    </source>
</evidence>